<dbReference type="EMBL" id="BAAABU010000002">
    <property type="protein sequence ID" value="GAA0217242.1"/>
    <property type="molecule type" value="Genomic_DNA"/>
</dbReference>
<evidence type="ECO:0000256" key="2">
    <source>
        <dbReference type="SAM" id="SignalP"/>
    </source>
</evidence>
<proteinExistence type="predicted"/>
<dbReference type="InterPro" id="IPR025326">
    <property type="entry name" value="DUF4232"/>
</dbReference>
<evidence type="ECO:0000259" key="3">
    <source>
        <dbReference type="Pfam" id="PF14016"/>
    </source>
</evidence>
<evidence type="ECO:0000313" key="5">
    <source>
        <dbReference type="Proteomes" id="UP001500416"/>
    </source>
</evidence>
<evidence type="ECO:0000256" key="1">
    <source>
        <dbReference type="SAM" id="MobiDB-lite"/>
    </source>
</evidence>
<dbReference type="Proteomes" id="UP001500416">
    <property type="component" value="Unassembled WGS sequence"/>
</dbReference>
<name>A0ABP3CXC9_9PSEU</name>
<organism evidence="4 5">
    <name type="scientific">Saccharothrix mutabilis subsp. mutabilis</name>
    <dbReference type="NCBI Taxonomy" id="66855"/>
    <lineage>
        <taxon>Bacteria</taxon>
        <taxon>Bacillati</taxon>
        <taxon>Actinomycetota</taxon>
        <taxon>Actinomycetes</taxon>
        <taxon>Pseudonocardiales</taxon>
        <taxon>Pseudonocardiaceae</taxon>
        <taxon>Saccharothrix</taxon>
    </lineage>
</organism>
<reference evidence="5" key="1">
    <citation type="journal article" date="2019" name="Int. J. Syst. Evol. Microbiol.">
        <title>The Global Catalogue of Microorganisms (GCM) 10K type strain sequencing project: providing services to taxonomists for standard genome sequencing and annotation.</title>
        <authorList>
            <consortium name="The Broad Institute Genomics Platform"/>
            <consortium name="The Broad Institute Genome Sequencing Center for Infectious Disease"/>
            <person name="Wu L."/>
            <person name="Ma J."/>
        </authorList>
    </citation>
    <scope>NUCLEOTIDE SEQUENCE [LARGE SCALE GENOMIC DNA]</scope>
    <source>
        <strain evidence="5">JCM 3380</strain>
    </source>
</reference>
<accession>A0ABP3CXC9</accession>
<comment type="caution">
    <text evidence="4">The sequence shown here is derived from an EMBL/GenBank/DDBJ whole genome shotgun (WGS) entry which is preliminary data.</text>
</comment>
<feature type="compositionally biased region" description="Low complexity" evidence="1">
    <location>
        <begin position="28"/>
        <end position="40"/>
    </location>
</feature>
<keyword evidence="5" id="KW-1185">Reference proteome</keyword>
<evidence type="ECO:0000313" key="4">
    <source>
        <dbReference type="EMBL" id="GAA0217242.1"/>
    </source>
</evidence>
<dbReference type="RefSeq" id="WP_343932771.1">
    <property type="nucleotide sequence ID" value="NZ_BAAABU010000002.1"/>
</dbReference>
<sequence length="193" mass="19378">MRRLLVGCGALVALAACGSPQQAADQQSLPLTPSSTSSAAPVPPTSPTTAATPAVARCTAATLSGKVEPTDAGAGNRYGKFVVTNTGQAVCTLNGYSGFQLQDASGRPVPTDLQRTQNPGPSPVVLTPGASAAANLHWNVVPSGDEPVDRPCRPEASTAAAIPPDETQPMSVAWGLGPVCGGGRIEISAFYAA</sequence>
<feature type="region of interest" description="Disordered" evidence="1">
    <location>
        <begin position="25"/>
        <end position="52"/>
    </location>
</feature>
<feature type="domain" description="DUF4232" evidence="3">
    <location>
        <begin position="58"/>
        <end position="190"/>
    </location>
</feature>
<protein>
    <recommendedName>
        <fullName evidence="3">DUF4232 domain-containing protein</fullName>
    </recommendedName>
</protein>
<feature type="signal peptide" evidence="2">
    <location>
        <begin position="1"/>
        <end position="23"/>
    </location>
</feature>
<dbReference type="PROSITE" id="PS51257">
    <property type="entry name" value="PROKAR_LIPOPROTEIN"/>
    <property type="match status" value="1"/>
</dbReference>
<gene>
    <name evidence="4" type="ORF">GCM10010492_13830</name>
</gene>
<dbReference type="Pfam" id="PF14016">
    <property type="entry name" value="DUF4232"/>
    <property type="match status" value="1"/>
</dbReference>
<feature type="chain" id="PRO_5046888452" description="DUF4232 domain-containing protein" evidence="2">
    <location>
        <begin position="24"/>
        <end position="193"/>
    </location>
</feature>
<keyword evidence="2" id="KW-0732">Signal</keyword>